<feature type="domain" description="Glycoside hydrolase family 5" evidence="8">
    <location>
        <begin position="40"/>
        <end position="318"/>
    </location>
</feature>
<dbReference type="InterPro" id="IPR001547">
    <property type="entry name" value="Glyco_hydro_5"/>
</dbReference>
<evidence type="ECO:0000259" key="8">
    <source>
        <dbReference type="Pfam" id="PF00150"/>
    </source>
</evidence>
<evidence type="ECO:0000256" key="3">
    <source>
        <dbReference type="ARBA" id="ARBA00012601"/>
    </source>
</evidence>
<dbReference type="SUPFAM" id="SSF51445">
    <property type="entry name" value="(Trans)glycosidases"/>
    <property type="match status" value="1"/>
</dbReference>
<dbReference type="STRING" id="77044.A0A1W2TR22"/>
<dbReference type="GO" id="GO:0009251">
    <property type="term" value="P:glucan catabolic process"/>
    <property type="evidence" value="ECO:0007669"/>
    <property type="project" value="TreeGrafter"/>
</dbReference>
<dbReference type="EC" id="3.2.1.4" evidence="3"/>
<evidence type="ECO:0000313" key="10">
    <source>
        <dbReference type="Proteomes" id="UP000054516"/>
    </source>
</evidence>
<dbReference type="AlphaFoldDB" id="A0A1W2TR22"/>
<reference evidence="9" key="1">
    <citation type="submission" date="2016-03" db="EMBL/GenBank/DDBJ databases">
        <title>Draft genome sequence of Rosellinia necatrix.</title>
        <authorList>
            <person name="Kanematsu S."/>
        </authorList>
    </citation>
    <scope>NUCLEOTIDE SEQUENCE [LARGE SCALE GENOMIC DNA]</scope>
    <source>
        <strain evidence="9">W97</strain>
    </source>
</reference>
<dbReference type="Pfam" id="PF00150">
    <property type="entry name" value="Cellulase"/>
    <property type="match status" value="1"/>
</dbReference>
<gene>
    <name evidence="9" type="ORF">SAMD00023353_5100270</name>
</gene>
<dbReference type="OrthoDB" id="5823761at2759"/>
<dbReference type="PANTHER" id="PTHR34142">
    <property type="entry name" value="ENDO-BETA-1,4-GLUCANASE A"/>
    <property type="match status" value="1"/>
</dbReference>
<dbReference type="PANTHER" id="PTHR34142:SF1">
    <property type="entry name" value="GLYCOSIDE HYDROLASE FAMILY 5 DOMAIN-CONTAINING PROTEIN"/>
    <property type="match status" value="1"/>
</dbReference>
<feature type="signal peptide" evidence="7">
    <location>
        <begin position="1"/>
        <end position="18"/>
    </location>
</feature>
<accession>A0A1W2TR22</accession>
<evidence type="ECO:0000313" key="9">
    <source>
        <dbReference type="EMBL" id="GAP90909.1"/>
    </source>
</evidence>
<dbReference type="InterPro" id="IPR017853">
    <property type="entry name" value="GH"/>
</dbReference>
<dbReference type="Proteomes" id="UP000054516">
    <property type="component" value="Unassembled WGS sequence"/>
</dbReference>
<proteinExistence type="inferred from homology"/>
<dbReference type="GO" id="GO:0008810">
    <property type="term" value="F:cellulase activity"/>
    <property type="evidence" value="ECO:0007669"/>
    <property type="project" value="UniProtKB-EC"/>
</dbReference>
<evidence type="ECO:0000256" key="2">
    <source>
        <dbReference type="ARBA" id="ARBA00005641"/>
    </source>
</evidence>
<comment type="catalytic activity">
    <reaction evidence="1">
        <text>Endohydrolysis of (1-&gt;4)-beta-D-glucosidic linkages in cellulose, lichenin and cereal beta-D-glucans.</text>
        <dbReference type="EC" id="3.2.1.4"/>
    </reaction>
</comment>
<name>A0A1W2TR22_ROSNE</name>
<protein>
    <recommendedName>
        <fullName evidence="3">cellulase</fullName>
        <ecNumber evidence="3">3.2.1.4</ecNumber>
    </recommendedName>
</protein>
<evidence type="ECO:0000256" key="5">
    <source>
        <dbReference type="ARBA" id="ARBA00023295"/>
    </source>
</evidence>
<evidence type="ECO:0000256" key="4">
    <source>
        <dbReference type="ARBA" id="ARBA00022801"/>
    </source>
</evidence>
<keyword evidence="5 6" id="KW-0326">Glycosidase</keyword>
<feature type="chain" id="PRO_5010741921" description="cellulase" evidence="7">
    <location>
        <begin position="19"/>
        <end position="384"/>
    </location>
</feature>
<dbReference type="EMBL" id="DF977496">
    <property type="protein sequence ID" value="GAP90909.1"/>
    <property type="molecule type" value="Genomic_DNA"/>
</dbReference>
<dbReference type="OMA" id="NYMRYND"/>
<keyword evidence="10" id="KW-1185">Reference proteome</keyword>
<dbReference type="InterPro" id="IPR018087">
    <property type="entry name" value="Glyco_hydro_5_CS"/>
</dbReference>
<keyword evidence="4 6" id="KW-0378">Hydrolase</keyword>
<comment type="similarity">
    <text evidence="2 6">Belongs to the glycosyl hydrolase 5 (cellulase A) family.</text>
</comment>
<evidence type="ECO:0000256" key="1">
    <source>
        <dbReference type="ARBA" id="ARBA00000966"/>
    </source>
</evidence>
<evidence type="ECO:0000256" key="7">
    <source>
        <dbReference type="SAM" id="SignalP"/>
    </source>
</evidence>
<evidence type="ECO:0000256" key="6">
    <source>
        <dbReference type="RuleBase" id="RU361153"/>
    </source>
</evidence>
<dbReference type="PROSITE" id="PS00659">
    <property type="entry name" value="GLYCOSYL_HYDROL_F5"/>
    <property type="match status" value="1"/>
</dbReference>
<organism evidence="9">
    <name type="scientific">Rosellinia necatrix</name>
    <name type="common">White root-rot fungus</name>
    <dbReference type="NCBI Taxonomy" id="77044"/>
    <lineage>
        <taxon>Eukaryota</taxon>
        <taxon>Fungi</taxon>
        <taxon>Dikarya</taxon>
        <taxon>Ascomycota</taxon>
        <taxon>Pezizomycotina</taxon>
        <taxon>Sordariomycetes</taxon>
        <taxon>Xylariomycetidae</taxon>
        <taxon>Xylariales</taxon>
        <taxon>Xylariaceae</taxon>
        <taxon>Rosellinia</taxon>
    </lineage>
</organism>
<dbReference type="Gene3D" id="3.20.20.80">
    <property type="entry name" value="Glycosidases"/>
    <property type="match status" value="1"/>
</dbReference>
<keyword evidence="7" id="KW-0732">Signal</keyword>
<sequence>MKTTSTLLAPLLAAGASATIYYAGVAESGGEFGAYGAPGTGIPGTFGRDYQFISEAGVDTHVDENHLNLFRIAFLLERMCPPTATTGLGAAFDEAHFAHFKQAVDYVTVTKGAYAILDPHNYMRYGDPSAQPYSGSVIGGGDSGAATTAQFAAFWGELAARFRDNERVIFGLMNEPHDMATRLVLDNNQAAIDAIRAAGADHLILMPGNSWSGGHAWTEGDDPSSALMNKFSDPANNTAIDIHEYLDVDFSGSHAECVSDPATHLAALTQWLKTNKLKAFITEFGGSNNAGCAAMLRDMLNYMADNEEYIGWTAWAAGPFWGPYSPCCTDSAQLGSLEPGSKAGDGTPGLYDTVWLPVYQPLVPTELQWSGKASVEGGELTVKP</sequence>